<reference evidence="4" key="2">
    <citation type="journal article" date="2021" name="PeerJ">
        <title>Extensive microbial diversity within the chicken gut microbiome revealed by metagenomics and culture.</title>
        <authorList>
            <person name="Gilroy R."/>
            <person name="Ravi A."/>
            <person name="Getino M."/>
            <person name="Pursley I."/>
            <person name="Horton D.L."/>
            <person name="Alikhan N.F."/>
            <person name="Baker D."/>
            <person name="Gharbi K."/>
            <person name="Hall N."/>
            <person name="Watson M."/>
            <person name="Adriaenssens E.M."/>
            <person name="Foster-Nyarko E."/>
            <person name="Jarju S."/>
            <person name="Secka A."/>
            <person name="Antonio M."/>
            <person name="Oren A."/>
            <person name="Chaudhuri R.R."/>
            <person name="La Ragione R."/>
            <person name="Hildebrand F."/>
            <person name="Pallen M.J."/>
        </authorList>
    </citation>
    <scope>NUCLEOTIDE SEQUENCE</scope>
    <source>
        <strain evidence="4">ChiSjej3B21-11622</strain>
    </source>
</reference>
<dbReference type="InterPro" id="IPR003961">
    <property type="entry name" value="FN3_dom"/>
</dbReference>
<gene>
    <name evidence="4" type="ORF">IAB26_00065</name>
</gene>
<feature type="signal peptide" evidence="2">
    <location>
        <begin position="1"/>
        <end position="27"/>
    </location>
</feature>
<name>A0A9D1CZB4_9FIRM</name>
<sequence>MKKKIWKLGLLALFCLCLLGIVQGNRAEAARRVRKVTVKAPFGFKVKDYDRNYVRLTWKRPAKSTGVFVYIYDTKTRRYKRVARSRGNSVTLQGLEEGKRYVFAARTYYKKGGKTYYSKYTKKVAVRLKKIPTKRATTLKKFLTNAIKPLGKTLYVWGGGWGDLGGSKEARTIGVSSSWARLFKQSDASYSYQSTLYQSGKGLDCSGYVGWCLYNALYTKSGNNGFVRKAETMAKYYAGLGWGDYIPKRSVKDYKPGDILSSNCSDCGHVWISLGTCEDGSVVVLHSTSNGGVQLSGTVSDEGEYDSYASRMAKFYMERFYPEWAKRYPDGYDRPANYRSHYCQLRWDVSGSSVMTDPDGWQDLSAEEVLTRLFGVKPEIEKYNAEEESEAPETEEETEWNIVVG</sequence>
<dbReference type="InterPro" id="IPR036116">
    <property type="entry name" value="FN3_sf"/>
</dbReference>
<feature type="chain" id="PRO_5039016631" evidence="2">
    <location>
        <begin position="28"/>
        <end position="405"/>
    </location>
</feature>
<feature type="domain" description="Fibronectin type-III" evidence="3">
    <location>
        <begin position="40"/>
        <end position="131"/>
    </location>
</feature>
<organism evidence="4 5">
    <name type="scientific">Candidatus Limivivens merdigallinarum</name>
    <dbReference type="NCBI Taxonomy" id="2840859"/>
    <lineage>
        <taxon>Bacteria</taxon>
        <taxon>Bacillati</taxon>
        <taxon>Bacillota</taxon>
        <taxon>Clostridia</taxon>
        <taxon>Lachnospirales</taxon>
        <taxon>Lachnospiraceae</taxon>
        <taxon>Lachnospiraceae incertae sedis</taxon>
        <taxon>Candidatus Limivivens</taxon>
    </lineage>
</organism>
<dbReference type="Gene3D" id="2.60.40.10">
    <property type="entry name" value="Immunoglobulins"/>
    <property type="match status" value="1"/>
</dbReference>
<dbReference type="EMBL" id="DVFT01000002">
    <property type="protein sequence ID" value="HIQ94940.1"/>
    <property type="molecule type" value="Genomic_DNA"/>
</dbReference>
<comment type="caution">
    <text evidence="4">The sequence shown here is derived from an EMBL/GenBank/DDBJ whole genome shotgun (WGS) entry which is preliminary data.</text>
</comment>
<keyword evidence="2" id="KW-0732">Signal</keyword>
<feature type="compositionally biased region" description="Acidic residues" evidence="1">
    <location>
        <begin position="386"/>
        <end position="399"/>
    </location>
</feature>
<dbReference type="InterPro" id="IPR013783">
    <property type="entry name" value="Ig-like_fold"/>
</dbReference>
<evidence type="ECO:0000313" key="5">
    <source>
        <dbReference type="Proteomes" id="UP000886886"/>
    </source>
</evidence>
<dbReference type="Pfam" id="PF00041">
    <property type="entry name" value="fn3"/>
    <property type="match status" value="1"/>
</dbReference>
<dbReference type="PROSITE" id="PS50853">
    <property type="entry name" value="FN3"/>
    <property type="match status" value="1"/>
</dbReference>
<evidence type="ECO:0000256" key="1">
    <source>
        <dbReference type="SAM" id="MobiDB-lite"/>
    </source>
</evidence>
<protein>
    <submittedName>
        <fullName evidence="4">Fibronectin type III domain-containing protein</fullName>
    </submittedName>
</protein>
<evidence type="ECO:0000259" key="3">
    <source>
        <dbReference type="PROSITE" id="PS50853"/>
    </source>
</evidence>
<proteinExistence type="predicted"/>
<dbReference type="CDD" id="cd00063">
    <property type="entry name" value="FN3"/>
    <property type="match status" value="1"/>
</dbReference>
<dbReference type="AlphaFoldDB" id="A0A9D1CZB4"/>
<evidence type="ECO:0000256" key="2">
    <source>
        <dbReference type="SAM" id="SignalP"/>
    </source>
</evidence>
<dbReference type="Gene3D" id="3.90.1720.10">
    <property type="entry name" value="endopeptidase domain like (from Nostoc punctiforme)"/>
    <property type="match status" value="1"/>
</dbReference>
<feature type="region of interest" description="Disordered" evidence="1">
    <location>
        <begin position="384"/>
        <end position="405"/>
    </location>
</feature>
<accession>A0A9D1CZB4</accession>
<reference evidence="4" key="1">
    <citation type="submission" date="2020-10" db="EMBL/GenBank/DDBJ databases">
        <authorList>
            <person name="Gilroy R."/>
        </authorList>
    </citation>
    <scope>NUCLEOTIDE SEQUENCE</scope>
    <source>
        <strain evidence="4">ChiSjej3B21-11622</strain>
    </source>
</reference>
<dbReference type="SMART" id="SM00060">
    <property type="entry name" value="FN3"/>
    <property type="match status" value="1"/>
</dbReference>
<dbReference type="SUPFAM" id="SSF49265">
    <property type="entry name" value="Fibronectin type III"/>
    <property type="match status" value="1"/>
</dbReference>
<evidence type="ECO:0000313" key="4">
    <source>
        <dbReference type="EMBL" id="HIQ94940.1"/>
    </source>
</evidence>
<dbReference type="Proteomes" id="UP000886886">
    <property type="component" value="Unassembled WGS sequence"/>
</dbReference>